<evidence type="ECO:0000256" key="1">
    <source>
        <dbReference type="SAM" id="Phobius"/>
    </source>
</evidence>
<keyword evidence="3" id="KW-1185">Reference proteome</keyword>
<comment type="caution">
    <text evidence="2">The sequence shown here is derived from an EMBL/GenBank/DDBJ whole genome shotgun (WGS) entry which is preliminary data.</text>
</comment>
<dbReference type="Proteomes" id="UP000518300">
    <property type="component" value="Unassembled WGS sequence"/>
</dbReference>
<keyword evidence="1" id="KW-0472">Membrane</keyword>
<dbReference type="RefSeq" id="WP_169347797.1">
    <property type="nucleotide sequence ID" value="NZ_JABBJJ010000141.1"/>
</dbReference>
<dbReference type="EMBL" id="JABBJJ010000141">
    <property type="protein sequence ID" value="NMO18532.1"/>
    <property type="molecule type" value="Genomic_DNA"/>
</dbReference>
<protein>
    <submittedName>
        <fullName evidence="2">Uncharacterized protein</fullName>
    </submittedName>
</protein>
<evidence type="ECO:0000313" key="2">
    <source>
        <dbReference type="EMBL" id="NMO18532.1"/>
    </source>
</evidence>
<gene>
    <name evidence="2" type="ORF">HG543_27250</name>
</gene>
<sequence>MSWSRKLLESPKKPVLIALTVVGALGVLLIGRQMPVRGGDILALEFVWTPEQALALLDAWGPLKYDAARMSVWVDFPFIAAYATLLMGLVLLAARASRGGLQRLGLGLALVPWLAGLLDVVENLCLLRILDGPADPPGPLVTMLAGTCATAKFLGVIACAGYVLVATGAWALGLVRGR</sequence>
<keyword evidence="1" id="KW-1133">Transmembrane helix</keyword>
<feature type="transmembrane region" description="Helical" evidence="1">
    <location>
        <begin position="150"/>
        <end position="175"/>
    </location>
</feature>
<organism evidence="2 3">
    <name type="scientific">Pyxidicoccus fallax</name>
    <dbReference type="NCBI Taxonomy" id="394095"/>
    <lineage>
        <taxon>Bacteria</taxon>
        <taxon>Pseudomonadati</taxon>
        <taxon>Myxococcota</taxon>
        <taxon>Myxococcia</taxon>
        <taxon>Myxococcales</taxon>
        <taxon>Cystobacterineae</taxon>
        <taxon>Myxococcaceae</taxon>
        <taxon>Pyxidicoccus</taxon>
    </lineage>
</organism>
<feature type="transmembrane region" description="Helical" evidence="1">
    <location>
        <begin position="72"/>
        <end position="94"/>
    </location>
</feature>
<proteinExistence type="predicted"/>
<accession>A0A848LLH7</accession>
<reference evidence="2 3" key="1">
    <citation type="submission" date="2020-04" db="EMBL/GenBank/DDBJ databases">
        <title>Draft genome of Pyxidicoccus fallax type strain.</title>
        <authorList>
            <person name="Whitworth D.E."/>
        </authorList>
    </citation>
    <scope>NUCLEOTIDE SEQUENCE [LARGE SCALE GENOMIC DNA]</scope>
    <source>
        <strain evidence="2 3">DSM 14698</strain>
    </source>
</reference>
<evidence type="ECO:0000313" key="3">
    <source>
        <dbReference type="Proteomes" id="UP000518300"/>
    </source>
</evidence>
<name>A0A848LLH7_9BACT</name>
<keyword evidence="1" id="KW-0812">Transmembrane</keyword>
<dbReference type="AlphaFoldDB" id="A0A848LLH7"/>